<dbReference type="GeneID" id="93291003"/>
<evidence type="ECO:0000313" key="1">
    <source>
        <dbReference type="EMBL" id="AAV43660.1"/>
    </source>
</evidence>
<dbReference type="HOGENOM" id="CLU_2770543_0_0_9"/>
<name>Q5FI14_LACAC</name>
<organism evidence="2">
    <name type="scientific">Lactobacillus acidophilus (strain ATCC 700396 / NCK56 / N2 / NCFM)</name>
    <dbReference type="NCBI Taxonomy" id="272621"/>
    <lineage>
        <taxon>Bacteria</taxon>
        <taxon>Bacillati</taxon>
        <taxon>Bacillota</taxon>
        <taxon>Bacilli</taxon>
        <taxon>Lactobacillales</taxon>
        <taxon>Lactobacillaceae</taxon>
        <taxon>Lactobacillus</taxon>
    </lineage>
</organism>
<protein>
    <submittedName>
        <fullName evidence="1">Uncharacterized protein</fullName>
    </submittedName>
</protein>
<gene>
    <name evidence="1" type="ordered locus">LBA1860</name>
</gene>
<accession>Q5FI14</accession>
<dbReference type="AlphaFoldDB" id="Q5FI14"/>
<proteinExistence type="predicted"/>
<dbReference type="KEGG" id="lac:LBA1860"/>
<reference evidence="1 2" key="1">
    <citation type="journal article" date="2005" name="Proc. Natl. Acad. Sci. U.S.A.">
        <title>Complete genome sequence of the probiotic lactic acid bacterium Lactobacillus acidophilus NCFM.</title>
        <authorList>
            <person name="Altermann E."/>
            <person name="Russell W.M."/>
            <person name="Azcarate-Peril M.A."/>
            <person name="Barrangou R."/>
            <person name="Buck B.L."/>
            <person name="McAuliffe O."/>
            <person name="Souther N."/>
            <person name="Dobson A."/>
            <person name="Duong T."/>
            <person name="Callanan M."/>
            <person name="Lick S."/>
            <person name="Hamrick A."/>
            <person name="Cano R."/>
            <person name="Klaenhammer T.R."/>
        </authorList>
    </citation>
    <scope>NUCLEOTIDE SEQUENCE [LARGE SCALE GENOMIC DNA]</scope>
    <source>
        <strain evidence="2">ATCC 700396 / NCK56 / N2 / NCFM</strain>
    </source>
</reference>
<dbReference type="BioCyc" id="LACI272621:G1G49-1814-MONOMER"/>
<dbReference type="OrthoDB" id="2225244at2"/>
<dbReference type="RefSeq" id="WP_003549645.1">
    <property type="nucleotide sequence ID" value="NC_006814.3"/>
</dbReference>
<dbReference type="Proteomes" id="UP000006381">
    <property type="component" value="Chromosome"/>
</dbReference>
<dbReference type="PATRIC" id="fig|272621.13.peg.1766"/>
<dbReference type="EMBL" id="CP000033">
    <property type="protein sequence ID" value="AAV43660.1"/>
    <property type="molecule type" value="Genomic_DNA"/>
</dbReference>
<evidence type="ECO:0000313" key="2">
    <source>
        <dbReference type="Proteomes" id="UP000006381"/>
    </source>
</evidence>
<keyword evidence="2" id="KW-1185">Reference proteome</keyword>
<sequence length="69" mass="8348">MDFPATIYEYDEEGNRFDIFKQLALTKTSLTFDDNKPMRDRYKVKYQKKITQSEIDYIVSNFVNPNNWI</sequence>
<dbReference type="STRING" id="272621.LBA1860"/>